<dbReference type="EMBL" id="KK198757">
    <property type="protein sequence ID" value="KCW75237.1"/>
    <property type="molecule type" value="Genomic_DNA"/>
</dbReference>
<dbReference type="AlphaFoldDB" id="A0A059CA39"/>
<name>A0A059CA39_EUCGR</name>
<protein>
    <submittedName>
        <fullName evidence="2">Uncharacterized protein</fullName>
    </submittedName>
</protein>
<accession>A0A059CA39</accession>
<feature type="compositionally biased region" description="Basic and acidic residues" evidence="1">
    <location>
        <begin position="1"/>
        <end position="16"/>
    </location>
</feature>
<dbReference type="Gramene" id="KCW75237">
    <property type="protein sequence ID" value="KCW75237"/>
    <property type="gene ID" value="EUGRSUZ_E03990"/>
</dbReference>
<evidence type="ECO:0000313" key="2">
    <source>
        <dbReference type="EMBL" id="KCW75237.1"/>
    </source>
</evidence>
<dbReference type="InParanoid" id="A0A059CA39"/>
<sequence>MQIDTVEARRYHREQAESQGSIGGKLDTAVYQATPQFGDAPEPEQRPPRHSVQYVGDQIVRKALHFPEYFRISPPYSSRRAVRKKITLWRI</sequence>
<proteinExistence type="predicted"/>
<feature type="region of interest" description="Disordered" evidence="1">
    <location>
        <begin position="1"/>
        <end position="25"/>
    </location>
</feature>
<gene>
    <name evidence="2" type="ORF">EUGRSUZ_E03990</name>
</gene>
<reference evidence="2" key="1">
    <citation type="submission" date="2013-07" db="EMBL/GenBank/DDBJ databases">
        <title>The genome of Eucalyptus grandis.</title>
        <authorList>
            <person name="Schmutz J."/>
            <person name="Hayes R."/>
            <person name="Myburg A."/>
            <person name="Tuskan G."/>
            <person name="Grattapaglia D."/>
            <person name="Rokhsar D.S."/>
        </authorList>
    </citation>
    <scope>NUCLEOTIDE SEQUENCE</scope>
    <source>
        <tissue evidence="2">Leaf extractions</tissue>
    </source>
</reference>
<organism evidence="2">
    <name type="scientific">Eucalyptus grandis</name>
    <name type="common">Flooded gum</name>
    <dbReference type="NCBI Taxonomy" id="71139"/>
    <lineage>
        <taxon>Eukaryota</taxon>
        <taxon>Viridiplantae</taxon>
        <taxon>Streptophyta</taxon>
        <taxon>Embryophyta</taxon>
        <taxon>Tracheophyta</taxon>
        <taxon>Spermatophyta</taxon>
        <taxon>Magnoliopsida</taxon>
        <taxon>eudicotyledons</taxon>
        <taxon>Gunneridae</taxon>
        <taxon>Pentapetalae</taxon>
        <taxon>rosids</taxon>
        <taxon>malvids</taxon>
        <taxon>Myrtales</taxon>
        <taxon>Myrtaceae</taxon>
        <taxon>Myrtoideae</taxon>
        <taxon>Eucalypteae</taxon>
        <taxon>Eucalyptus</taxon>
    </lineage>
</organism>
<evidence type="ECO:0000256" key="1">
    <source>
        <dbReference type="SAM" id="MobiDB-lite"/>
    </source>
</evidence>